<protein>
    <submittedName>
        <fullName evidence="1">Uncharacterized protein</fullName>
    </submittedName>
</protein>
<evidence type="ECO:0000313" key="2">
    <source>
        <dbReference type="Proteomes" id="UP000011820"/>
    </source>
</evidence>
<sequence length="48" mass="5742">MKSLVRDYFKIEITENIKQATEKALRAFDEFHFLRDKHKANVGRGEFI</sequence>
<keyword evidence="2" id="KW-1185">Reference proteome</keyword>
<proteinExistence type="predicted"/>
<gene>
    <name evidence="1" type="ORF">WSI_04975</name>
</gene>
<reference evidence="1 2" key="1">
    <citation type="journal article" date="2013" name="Genome Announc.">
        <title>Complete Genome Sequence of a Chinese Strain of 'Candidatus Liberibacter asiaticus'.</title>
        <authorList>
            <person name="Lin H."/>
            <person name="Han C.S."/>
            <person name="Liu B."/>
            <person name="Lou B."/>
            <person name="Bai X."/>
            <person name="Deng C."/>
            <person name="Civerolo E.L."/>
            <person name="Gupta G."/>
        </authorList>
    </citation>
    <scope>NUCLEOTIDE SEQUENCE [LARGE SCALE GENOMIC DNA]</scope>
    <source>
        <strain evidence="2">gxpsy</strain>
    </source>
</reference>
<evidence type="ECO:0000313" key="1">
    <source>
        <dbReference type="EMBL" id="AGH17363.1"/>
    </source>
</evidence>
<accession>A0ABN4B1T6</accession>
<organism evidence="1 2">
    <name type="scientific">Candidatus Liberibacter asiaticus str. gxpsy</name>
    <dbReference type="NCBI Taxonomy" id="1174529"/>
    <lineage>
        <taxon>Bacteria</taxon>
        <taxon>Pseudomonadati</taxon>
        <taxon>Pseudomonadota</taxon>
        <taxon>Alphaproteobacteria</taxon>
        <taxon>Hyphomicrobiales</taxon>
        <taxon>Rhizobiaceae</taxon>
        <taxon>Liberibacter</taxon>
    </lineage>
</organism>
<dbReference type="EMBL" id="CP004005">
    <property type="protein sequence ID" value="AGH17363.1"/>
    <property type="molecule type" value="Genomic_DNA"/>
</dbReference>
<name>A0ABN4B1T6_LIBAS</name>
<dbReference type="Proteomes" id="UP000011820">
    <property type="component" value="Chromosome"/>
</dbReference>